<name>J0DEY9_9BIFI</name>
<dbReference type="GO" id="GO:0015093">
    <property type="term" value="F:ferrous iron transmembrane transporter activity"/>
    <property type="evidence" value="ECO:0007669"/>
    <property type="project" value="TreeGrafter"/>
</dbReference>
<evidence type="ECO:0000256" key="2">
    <source>
        <dbReference type="ARBA" id="ARBA00008333"/>
    </source>
</evidence>
<dbReference type="AlphaFoldDB" id="J0DEY9"/>
<keyword evidence="9" id="KW-1185">Reference proteome</keyword>
<evidence type="ECO:0000256" key="3">
    <source>
        <dbReference type="ARBA" id="ARBA00022692"/>
    </source>
</evidence>
<evidence type="ECO:0000256" key="5">
    <source>
        <dbReference type="ARBA" id="ARBA00023136"/>
    </source>
</evidence>
<keyword evidence="5 7" id="KW-0472">Membrane</keyword>
<dbReference type="Proteomes" id="UP000006415">
    <property type="component" value="Unassembled WGS sequence"/>
</dbReference>
<dbReference type="eggNOG" id="COG0672">
    <property type="taxonomic scope" value="Bacteria"/>
</dbReference>
<dbReference type="HOGENOM" id="CLU_023979_2_0_11"/>
<evidence type="ECO:0000256" key="7">
    <source>
        <dbReference type="SAM" id="Phobius"/>
    </source>
</evidence>
<evidence type="ECO:0000256" key="6">
    <source>
        <dbReference type="SAM" id="MobiDB-lite"/>
    </source>
</evidence>
<keyword evidence="4 7" id="KW-1133">Transmembrane helix</keyword>
<feature type="region of interest" description="Disordered" evidence="6">
    <location>
        <begin position="601"/>
        <end position="640"/>
    </location>
</feature>
<feature type="transmembrane region" description="Helical" evidence="7">
    <location>
        <begin position="448"/>
        <end position="469"/>
    </location>
</feature>
<gene>
    <name evidence="8" type="ORF">HMPREF9156_00728</name>
</gene>
<protein>
    <submittedName>
        <fullName evidence="8">FTR1 family protein</fullName>
    </submittedName>
</protein>
<feature type="transmembrane region" description="Helical" evidence="7">
    <location>
        <begin position="572"/>
        <end position="591"/>
    </location>
</feature>
<dbReference type="STRING" id="857290.HMPREF9156_00728"/>
<feature type="transmembrane region" description="Helical" evidence="7">
    <location>
        <begin position="489"/>
        <end position="508"/>
    </location>
</feature>
<dbReference type="EMBL" id="AGZS01000003">
    <property type="protein sequence ID" value="EJD64853.1"/>
    <property type="molecule type" value="Genomic_DNA"/>
</dbReference>
<evidence type="ECO:0000256" key="4">
    <source>
        <dbReference type="ARBA" id="ARBA00022989"/>
    </source>
</evidence>
<dbReference type="Pfam" id="PF03239">
    <property type="entry name" value="FTR1"/>
    <property type="match status" value="1"/>
</dbReference>
<accession>J0DEY9</accession>
<feature type="compositionally biased region" description="Polar residues" evidence="6">
    <location>
        <begin position="625"/>
        <end position="640"/>
    </location>
</feature>
<organism evidence="8 9">
    <name type="scientific">Scardovia wiggsiae F0424</name>
    <dbReference type="NCBI Taxonomy" id="857290"/>
    <lineage>
        <taxon>Bacteria</taxon>
        <taxon>Bacillati</taxon>
        <taxon>Actinomycetota</taxon>
        <taxon>Actinomycetes</taxon>
        <taxon>Bifidobacteriales</taxon>
        <taxon>Bifidobacteriaceae</taxon>
        <taxon>Scardovia</taxon>
    </lineage>
</organism>
<feature type="transmembrane region" description="Helical" evidence="7">
    <location>
        <begin position="520"/>
        <end position="540"/>
    </location>
</feature>
<comment type="subcellular location">
    <subcellularLocation>
        <location evidence="1">Membrane</location>
        <topology evidence="1">Multi-pass membrane protein</topology>
    </subcellularLocation>
</comment>
<dbReference type="PANTHER" id="PTHR31632:SF2">
    <property type="entry name" value="PLASMA MEMBRANE IRON PERMEASE"/>
    <property type="match status" value="1"/>
</dbReference>
<evidence type="ECO:0000313" key="8">
    <source>
        <dbReference type="EMBL" id="EJD64853.1"/>
    </source>
</evidence>
<dbReference type="PANTHER" id="PTHR31632">
    <property type="entry name" value="IRON TRANSPORTER FTH1"/>
    <property type="match status" value="1"/>
</dbReference>
<evidence type="ECO:0000313" key="9">
    <source>
        <dbReference type="Proteomes" id="UP000006415"/>
    </source>
</evidence>
<keyword evidence="3 7" id="KW-0812">Transmembrane</keyword>
<feature type="transmembrane region" description="Helical" evidence="7">
    <location>
        <begin position="376"/>
        <end position="398"/>
    </location>
</feature>
<evidence type="ECO:0000256" key="1">
    <source>
        <dbReference type="ARBA" id="ARBA00004141"/>
    </source>
</evidence>
<feature type="transmembrane region" description="Helical" evidence="7">
    <location>
        <begin position="36"/>
        <end position="54"/>
    </location>
</feature>
<dbReference type="GO" id="GO:0033573">
    <property type="term" value="C:high-affinity iron permease complex"/>
    <property type="evidence" value="ECO:0007669"/>
    <property type="project" value="InterPro"/>
</dbReference>
<comment type="similarity">
    <text evidence="2">Belongs to the oxidase-dependent Fe transporter (OFeT) (TC 9.A.10.1) family.</text>
</comment>
<dbReference type="InterPro" id="IPR004923">
    <property type="entry name" value="FTR1/Fip1/EfeU"/>
</dbReference>
<feature type="transmembrane region" description="Helical" evidence="7">
    <location>
        <begin position="410"/>
        <end position="428"/>
    </location>
</feature>
<feature type="transmembrane region" description="Helical" evidence="7">
    <location>
        <begin position="342"/>
        <end position="364"/>
    </location>
</feature>
<sequence length="640" mass="69043">MKQYPYPFIHMLQALPFTRCKQHGGLNVHRTLLRHALRVCVFLCAAFVICISAISGATVPRAYAADAATDYASWDAVVSRISQDLDSAEASYGSGDTTTAAASSQRAYNTGYVATNMTSAVQQVQGSAEAQSQAGDFMAVTSLTYQQPSAQNIQDLKTRIQQLKNRLKASAQVLDADTSLGSPRVYGKKLDDKIRQERRKLDAESVNRNEGRGNRTWTAVAREMNAILDKAYTTAVDGHNGEKAAELVNDAYYKYYEKLGFEKTVMSAISGARVSAVEYQFKQTRKDMVAGKPAQTIKKDVTALKDMLTKDAGILDAANSGGSSAAHINPFTQFFSSSFGQAFIILIREGLEAILVVAAVIAYLVKAGYKDKLRYIYMGVLAGIIASGIMAVILNVLFGASGSHQEMIEGFTALVAMLMLLFTSNWMLNKSSVAGWNTYIRSKTEKSISTGSVLSLASLSFLAVFREGAETVLFYQALAGMVSDSDYSALYGGAAAAAVILVIVFLLIRFTSVRIPIRPFFAATSTLMAAMVVIFAGSGLHELIEADVIDGVYHPDWITNDFLGIYPYTETVVFQIIMAATVIILAAVSIISQRKARKASLQGEGDGTGASGPDTGSPHADVPHTGQQKNNPNSTHNHND</sequence>
<proteinExistence type="inferred from homology"/>
<reference evidence="8 9" key="1">
    <citation type="submission" date="2012-01" db="EMBL/GenBank/DDBJ databases">
        <title>The Genome Sequence of Scardovia wiggsiae F0424.</title>
        <authorList>
            <consortium name="The Broad Institute Genome Sequencing Platform"/>
            <person name="Earl A."/>
            <person name="Ward D."/>
            <person name="Feldgarden M."/>
            <person name="Gevers D."/>
            <person name="Izard J."/>
            <person name="Ganesan A."/>
            <person name="Baranova O.V."/>
            <person name="Blanton J.M."/>
            <person name="Tanner A.C."/>
            <person name="Mathney J."/>
            <person name="Dewhirst F.E."/>
            <person name="Young S.K."/>
            <person name="Zeng Q."/>
            <person name="Gargeya S."/>
            <person name="Fitzgerald M."/>
            <person name="Haas B."/>
            <person name="Abouelleil A."/>
            <person name="Alvarado L."/>
            <person name="Arachchi H.M."/>
            <person name="Berlin A."/>
            <person name="Chapman S.B."/>
            <person name="Gearin G."/>
            <person name="Goldberg J."/>
            <person name="Griggs A."/>
            <person name="Gujja S."/>
            <person name="Hansen M."/>
            <person name="Heiman D."/>
            <person name="Howarth C."/>
            <person name="Larimer J."/>
            <person name="Lui A."/>
            <person name="MacDonald P.J.P."/>
            <person name="McCowen C."/>
            <person name="Montmayeur A."/>
            <person name="Murphy C."/>
            <person name="Neiman D."/>
            <person name="Pearson M."/>
            <person name="Priest M."/>
            <person name="Roberts A."/>
            <person name="Saif S."/>
            <person name="Shea T."/>
            <person name="Sisk P."/>
            <person name="Stolte C."/>
            <person name="Sykes S."/>
            <person name="Wortman J."/>
            <person name="Nusbaum C."/>
            <person name="Birren B."/>
        </authorList>
    </citation>
    <scope>NUCLEOTIDE SEQUENCE [LARGE SCALE GENOMIC DNA]</scope>
    <source>
        <strain evidence="8 9">F0424</strain>
    </source>
</reference>
<comment type="caution">
    <text evidence="8">The sequence shown here is derived from an EMBL/GenBank/DDBJ whole genome shotgun (WGS) entry which is preliminary data.</text>
</comment>